<protein>
    <submittedName>
        <fullName evidence="2">Uncharacterized protein</fullName>
    </submittedName>
</protein>
<keyword evidence="3" id="KW-1185">Reference proteome</keyword>
<dbReference type="Gramene" id="KVH92249">
    <property type="protein sequence ID" value="KVH92249"/>
    <property type="gene ID" value="Ccrd_005717"/>
</dbReference>
<gene>
    <name evidence="2" type="ORF">Ccrd_005717</name>
</gene>
<feature type="transmembrane region" description="Helical" evidence="1">
    <location>
        <begin position="41"/>
        <end position="59"/>
    </location>
</feature>
<dbReference type="EMBL" id="LEKV01004828">
    <property type="protein sequence ID" value="KVH92249.1"/>
    <property type="molecule type" value="Genomic_DNA"/>
</dbReference>
<name>A0A103XKG1_CYNCS</name>
<organism evidence="2 3">
    <name type="scientific">Cynara cardunculus var. scolymus</name>
    <name type="common">Globe artichoke</name>
    <name type="synonym">Cynara scolymus</name>
    <dbReference type="NCBI Taxonomy" id="59895"/>
    <lineage>
        <taxon>Eukaryota</taxon>
        <taxon>Viridiplantae</taxon>
        <taxon>Streptophyta</taxon>
        <taxon>Embryophyta</taxon>
        <taxon>Tracheophyta</taxon>
        <taxon>Spermatophyta</taxon>
        <taxon>Magnoliopsida</taxon>
        <taxon>eudicotyledons</taxon>
        <taxon>Gunneridae</taxon>
        <taxon>Pentapetalae</taxon>
        <taxon>asterids</taxon>
        <taxon>campanulids</taxon>
        <taxon>Asterales</taxon>
        <taxon>Asteraceae</taxon>
        <taxon>Carduoideae</taxon>
        <taxon>Cardueae</taxon>
        <taxon>Carduinae</taxon>
        <taxon>Cynara</taxon>
    </lineage>
</organism>
<keyword evidence="1" id="KW-1133">Transmembrane helix</keyword>
<dbReference type="STRING" id="59895.A0A103XKG1"/>
<dbReference type="AlphaFoldDB" id="A0A103XKG1"/>
<accession>A0A103XKG1</accession>
<proteinExistence type="predicted"/>
<dbReference type="Proteomes" id="UP000243975">
    <property type="component" value="Unassembled WGS sequence"/>
</dbReference>
<comment type="caution">
    <text evidence="2">The sequence shown here is derived from an EMBL/GenBank/DDBJ whole genome shotgun (WGS) entry which is preliminary data.</text>
</comment>
<reference evidence="2 3" key="1">
    <citation type="journal article" date="2016" name="Sci. Rep.">
        <title>The genome sequence of the outbreeding globe artichoke constructed de novo incorporating a phase-aware low-pass sequencing strategy of F1 progeny.</title>
        <authorList>
            <person name="Scaglione D."/>
            <person name="Reyes-Chin-Wo S."/>
            <person name="Acquadro A."/>
            <person name="Froenicke L."/>
            <person name="Portis E."/>
            <person name="Beitel C."/>
            <person name="Tirone M."/>
            <person name="Mauro R."/>
            <person name="Lo Monaco A."/>
            <person name="Mauromicale G."/>
            <person name="Faccioli P."/>
            <person name="Cattivelli L."/>
            <person name="Rieseberg L."/>
            <person name="Michelmore R."/>
            <person name="Lanteri S."/>
        </authorList>
    </citation>
    <scope>NUCLEOTIDE SEQUENCE [LARGE SCALE GENOMIC DNA]</scope>
    <source>
        <strain evidence="2">2C</strain>
    </source>
</reference>
<evidence type="ECO:0000313" key="2">
    <source>
        <dbReference type="EMBL" id="KVH92249.1"/>
    </source>
</evidence>
<keyword evidence="1" id="KW-0812">Transmembrane</keyword>
<evidence type="ECO:0000256" key="1">
    <source>
        <dbReference type="SAM" id="Phobius"/>
    </source>
</evidence>
<keyword evidence="1" id="KW-0472">Membrane</keyword>
<sequence length="100" mass="11204">MVIIRHLILGYSSRPCHHTLLSSTNTSEQGLETSTYPGDTIFSIALAISGLILFALLIGKMQVLGFGRWVVHRCESTLMGRVTVIVSCNYYFLCNWKSKH</sequence>
<evidence type="ECO:0000313" key="3">
    <source>
        <dbReference type="Proteomes" id="UP000243975"/>
    </source>
</evidence>